<gene>
    <name evidence="1" type="ORF">A3A91_03300</name>
</gene>
<evidence type="ECO:0000313" key="1">
    <source>
        <dbReference type="EMBL" id="OGI86870.1"/>
    </source>
</evidence>
<comment type="caution">
    <text evidence="1">The sequence shown here is derived from an EMBL/GenBank/DDBJ whole genome shotgun (WGS) entry which is preliminary data.</text>
</comment>
<organism evidence="1 2">
    <name type="scientific">Candidatus Nomurabacteria bacterium RIFCSPLOWO2_01_FULL_36_16</name>
    <dbReference type="NCBI Taxonomy" id="1801767"/>
    <lineage>
        <taxon>Bacteria</taxon>
        <taxon>Candidatus Nomuraibacteriota</taxon>
    </lineage>
</organism>
<dbReference type="Proteomes" id="UP000177001">
    <property type="component" value="Unassembled WGS sequence"/>
</dbReference>
<dbReference type="AlphaFoldDB" id="A0A1F6WYC2"/>
<reference evidence="1 2" key="1">
    <citation type="journal article" date="2016" name="Nat. Commun.">
        <title>Thousands of microbial genomes shed light on interconnected biogeochemical processes in an aquifer system.</title>
        <authorList>
            <person name="Anantharaman K."/>
            <person name="Brown C.T."/>
            <person name="Hug L.A."/>
            <person name="Sharon I."/>
            <person name="Castelle C.J."/>
            <person name="Probst A.J."/>
            <person name="Thomas B.C."/>
            <person name="Singh A."/>
            <person name="Wilkins M.J."/>
            <person name="Karaoz U."/>
            <person name="Brodie E.L."/>
            <person name="Williams K.H."/>
            <person name="Hubbard S.S."/>
            <person name="Banfield J.F."/>
        </authorList>
    </citation>
    <scope>NUCLEOTIDE SEQUENCE [LARGE SCALE GENOMIC DNA]</scope>
</reference>
<evidence type="ECO:0000313" key="2">
    <source>
        <dbReference type="Proteomes" id="UP000177001"/>
    </source>
</evidence>
<dbReference type="EMBL" id="MFUR01000008">
    <property type="protein sequence ID" value="OGI86870.1"/>
    <property type="molecule type" value="Genomic_DNA"/>
</dbReference>
<proteinExistence type="predicted"/>
<protein>
    <submittedName>
        <fullName evidence="1">Uncharacterized protein</fullName>
    </submittedName>
</protein>
<accession>A0A1F6WYC2</accession>
<sequence>MLSGDKNLKDGVMDLDVSRKDSILSMSYTKTQKLVTALYIVTDIIDKEEPIRNKLRTLGVEILSDTSSMSKTLFDTVKIDQVLSFLNISLAMNFISEMNYTILKKEFLELKASIQDYTAIKPTWLEEFFLTPSPEDVKPNISSFAQHTNPKGHIRIGVQKGSTLLKALNKVGEMRTLSDKKLSSERAETFFRLKKERRDNIINIIKNNGGNSTIKDIKIKINTGAQGADVCSEKTLQRELMSMIKDGVLYKTGEKRWSRYSLVAS</sequence>
<name>A0A1F6WYC2_9BACT</name>